<dbReference type="PANTHER" id="PTHR46922">
    <property type="entry name" value="DHHA1 DOMAIN PROTEIN"/>
    <property type="match status" value="1"/>
</dbReference>
<dbReference type="PANTHER" id="PTHR46922:SF4">
    <property type="entry name" value="DHHA1 DOMAIN PROTEIN"/>
    <property type="match status" value="1"/>
</dbReference>
<organism evidence="2 3">
    <name type="scientific">Mesorhizobium jarvisii</name>
    <dbReference type="NCBI Taxonomy" id="1777867"/>
    <lineage>
        <taxon>Bacteria</taxon>
        <taxon>Pseudomonadati</taxon>
        <taxon>Pseudomonadota</taxon>
        <taxon>Alphaproteobacteria</taxon>
        <taxon>Hyphomicrobiales</taxon>
        <taxon>Phyllobacteriaceae</taxon>
        <taxon>Mesorhizobium</taxon>
    </lineage>
</organism>
<gene>
    <name evidence="2" type="ORF">D3242_01120</name>
</gene>
<dbReference type="SUPFAM" id="SSF64182">
    <property type="entry name" value="DHH phosphoesterases"/>
    <property type="match status" value="1"/>
</dbReference>
<name>A0A6M7TNU6_9HYPH</name>
<dbReference type="InterPro" id="IPR038763">
    <property type="entry name" value="DHH_sf"/>
</dbReference>
<keyword evidence="3" id="KW-1185">Reference proteome</keyword>
<feature type="domain" description="DHHA1" evidence="1">
    <location>
        <begin position="236"/>
        <end position="294"/>
    </location>
</feature>
<dbReference type="Proteomes" id="UP000275530">
    <property type="component" value="Unassembled WGS sequence"/>
</dbReference>
<evidence type="ECO:0000313" key="3">
    <source>
        <dbReference type="Proteomes" id="UP000275530"/>
    </source>
</evidence>
<sequence>MTEWKPDLCIYHGGCDDGFGAAWAIWKKWGNEVAYVPGYYGKPLPDGAGRNVLFVDFSAKRPELVAMADKAKSIFVLDHHKTAEAELADWNGPMPALADIELLAAKACTETGSPIVAVFDMQQSGATLAWQFATQTNRQDDPCPNILSLIEDRDLWRFALGDRTKQFSAALRTYPMDFAVWDEIAAHPDDLIFEGVAILRAHQANIGKILQEVYFSDVGGHLVPTVNAPYHYASDAAHEMLAKFPGAPFTACWFRRADGQIQYSLRSEDDRLDVSEVAKTFGGGGHRNAAGFQVAA</sequence>
<dbReference type="Gene3D" id="3.10.310.30">
    <property type="match status" value="1"/>
</dbReference>
<dbReference type="Pfam" id="PF02272">
    <property type="entry name" value="DHHA1"/>
    <property type="match status" value="1"/>
</dbReference>
<comment type="caution">
    <text evidence="2">The sequence shown here is derived from an EMBL/GenBank/DDBJ whole genome shotgun (WGS) entry which is preliminary data.</text>
</comment>
<dbReference type="AlphaFoldDB" id="A0A6M7TNU6"/>
<reference evidence="2 3" key="1">
    <citation type="submission" date="2018-09" db="EMBL/GenBank/DDBJ databases">
        <title>Mesorhizobium carmichaelinearum sp. nov. isolated from Carmichaelinea spp. root nodules in New Zealand.</title>
        <authorList>
            <person name="De Meyer S.E."/>
        </authorList>
    </citation>
    <scope>NUCLEOTIDE SEQUENCE [LARGE SCALE GENOMIC DNA]</scope>
    <source>
        <strain evidence="2 3">LMG 28313</strain>
    </source>
</reference>
<proteinExistence type="predicted"/>
<evidence type="ECO:0000313" key="2">
    <source>
        <dbReference type="EMBL" id="RJT37876.1"/>
    </source>
</evidence>
<dbReference type="InterPro" id="IPR003156">
    <property type="entry name" value="DHHA1_dom"/>
</dbReference>
<accession>A0A6M7TNU6</accession>
<dbReference type="EMBL" id="QZXA01000001">
    <property type="protein sequence ID" value="RJT37876.1"/>
    <property type="molecule type" value="Genomic_DNA"/>
</dbReference>
<dbReference type="RefSeq" id="WP_064983067.1">
    <property type="nucleotide sequence ID" value="NZ_CP033507.1"/>
</dbReference>
<dbReference type="GO" id="GO:0003676">
    <property type="term" value="F:nucleic acid binding"/>
    <property type="evidence" value="ECO:0007669"/>
    <property type="project" value="InterPro"/>
</dbReference>
<protein>
    <submittedName>
        <fullName evidence="2">Phosphohydrolase</fullName>
    </submittedName>
</protein>
<evidence type="ECO:0000259" key="1">
    <source>
        <dbReference type="Pfam" id="PF02272"/>
    </source>
</evidence>